<dbReference type="InterPro" id="IPR049142">
    <property type="entry name" value="MS_channel_1st"/>
</dbReference>
<dbReference type="Pfam" id="PF21082">
    <property type="entry name" value="MS_channel_3rd"/>
    <property type="match status" value="1"/>
</dbReference>
<dbReference type="PANTHER" id="PTHR30566:SF5">
    <property type="entry name" value="MECHANOSENSITIVE ION CHANNEL PROTEIN 1, MITOCHONDRIAL-RELATED"/>
    <property type="match status" value="1"/>
</dbReference>
<proteinExistence type="inferred from homology"/>
<feature type="transmembrane region" description="Helical" evidence="7">
    <location>
        <begin position="18"/>
        <end position="40"/>
    </location>
</feature>
<comment type="subcellular location">
    <subcellularLocation>
        <location evidence="1">Cell membrane</location>
        <topology evidence="1">Multi-pass membrane protein</topology>
    </subcellularLocation>
</comment>
<evidence type="ECO:0000313" key="11">
    <source>
        <dbReference type="EMBL" id="MBC5580186.1"/>
    </source>
</evidence>
<dbReference type="InterPro" id="IPR049278">
    <property type="entry name" value="MS_channel_C"/>
</dbReference>
<dbReference type="PANTHER" id="PTHR30566">
    <property type="entry name" value="YNAI-RELATED MECHANOSENSITIVE ION CHANNEL"/>
    <property type="match status" value="1"/>
</dbReference>
<keyword evidence="6 7" id="KW-0472">Membrane</keyword>
<feature type="transmembrane region" description="Helical" evidence="7">
    <location>
        <begin position="146"/>
        <end position="173"/>
    </location>
</feature>
<dbReference type="Pfam" id="PF21088">
    <property type="entry name" value="MS_channel_1st"/>
    <property type="match status" value="1"/>
</dbReference>
<evidence type="ECO:0000256" key="7">
    <source>
        <dbReference type="SAM" id="Phobius"/>
    </source>
</evidence>
<keyword evidence="12" id="KW-1185">Reference proteome</keyword>
<feature type="domain" description="Mechanosensitive ion channel transmembrane helices 2/3" evidence="10">
    <location>
        <begin position="143"/>
        <end position="183"/>
    </location>
</feature>
<evidence type="ECO:0000256" key="1">
    <source>
        <dbReference type="ARBA" id="ARBA00004651"/>
    </source>
</evidence>
<dbReference type="InterPro" id="IPR011066">
    <property type="entry name" value="MscS_channel_C_sf"/>
</dbReference>
<sequence>MDDVASVIERLTGSGNPLWQWAFCAAVFLIFLLLSRLYRYKAVSVILKFAKRLRGTSWEELLRALSRPVAALLLLLGAAFALWNLPLPAGVTGPLRAFLSTALQLVSTGLIGWAGCAIVDTVPVFEFKFLGSAEAVRRMLRRVVKVLIAAFAALAMLEILGFPVGSLIAGLGLGGLTVSLAAKDTASNLFAGLVLLVEKPFAIGDWVTCAGVEGAVEDITFRSTKIRTLANTLTVVPNSVVSAGLISNGSERKMRMAEFTIGVCYDTPRAALEQMMADLRALLTGDAAVRAETVVVRFTGFSASSMDVLVRYYTGTTDYGEFLAVGERLNLAILDLMAKNGVSFAFPSTTVYLGDTGKDTSQ</sequence>
<dbReference type="SUPFAM" id="SSF82861">
    <property type="entry name" value="Mechanosensitive channel protein MscS (YggB), transmembrane region"/>
    <property type="match status" value="1"/>
</dbReference>
<dbReference type="InterPro" id="IPR010920">
    <property type="entry name" value="LSM_dom_sf"/>
</dbReference>
<dbReference type="InterPro" id="IPR011014">
    <property type="entry name" value="MscS_channel_TM-2"/>
</dbReference>
<evidence type="ECO:0000259" key="10">
    <source>
        <dbReference type="Pfam" id="PF21088"/>
    </source>
</evidence>
<dbReference type="RefSeq" id="WP_186886554.1">
    <property type="nucleotide sequence ID" value="NZ_JACONZ010000001.1"/>
</dbReference>
<feature type="domain" description="Mechanosensitive ion channel MscS C-terminal" evidence="9">
    <location>
        <begin position="258"/>
        <end position="344"/>
    </location>
</feature>
<name>A0A923I4H5_9FIRM</name>
<reference evidence="11" key="1">
    <citation type="submission" date="2020-08" db="EMBL/GenBank/DDBJ databases">
        <title>Genome public.</title>
        <authorList>
            <person name="Liu C."/>
            <person name="Sun Q."/>
        </authorList>
    </citation>
    <scope>NUCLEOTIDE SEQUENCE</scope>
    <source>
        <strain evidence="11">BX8</strain>
    </source>
</reference>
<evidence type="ECO:0000256" key="6">
    <source>
        <dbReference type="ARBA" id="ARBA00023136"/>
    </source>
</evidence>
<keyword evidence="5 7" id="KW-1133">Transmembrane helix</keyword>
<evidence type="ECO:0000256" key="5">
    <source>
        <dbReference type="ARBA" id="ARBA00022989"/>
    </source>
</evidence>
<gene>
    <name evidence="11" type="ORF">H8S23_01560</name>
</gene>
<evidence type="ECO:0000256" key="2">
    <source>
        <dbReference type="ARBA" id="ARBA00008017"/>
    </source>
</evidence>
<feature type="transmembrane region" description="Helical" evidence="7">
    <location>
        <begin position="103"/>
        <end position="125"/>
    </location>
</feature>
<dbReference type="Proteomes" id="UP000659630">
    <property type="component" value="Unassembled WGS sequence"/>
</dbReference>
<evidence type="ECO:0000259" key="9">
    <source>
        <dbReference type="Pfam" id="PF21082"/>
    </source>
</evidence>
<dbReference type="InterPro" id="IPR006685">
    <property type="entry name" value="MscS_channel_2nd"/>
</dbReference>
<dbReference type="AlphaFoldDB" id="A0A923I4H5"/>
<evidence type="ECO:0000256" key="4">
    <source>
        <dbReference type="ARBA" id="ARBA00022692"/>
    </source>
</evidence>
<comment type="similarity">
    <text evidence="2">Belongs to the MscS (TC 1.A.23) family.</text>
</comment>
<feature type="domain" description="Mechanosensitive ion channel MscS" evidence="8">
    <location>
        <begin position="184"/>
        <end position="249"/>
    </location>
</feature>
<keyword evidence="4 7" id="KW-0812">Transmembrane</keyword>
<evidence type="ECO:0000259" key="8">
    <source>
        <dbReference type="Pfam" id="PF00924"/>
    </source>
</evidence>
<dbReference type="SUPFAM" id="SSF50182">
    <property type="entry name" value="Sm-like ribonucleoproteins"/>
    <property type="match status" value="1"/>
</dbReference>
<dbReference type="Pfam" id="PF00924">
    <property type="entry name" value="MS_channel_2nd"/>
    <property type="match status" value="1"/>
</dbReference>
<evidence type="ECO:0000256" key="3">
    <source>
        <dbReference type="ARBA" id="ARBA00022475"/>
    </source>
</evidence>
<dbReference type="InterPro" id="IPR023408">
    <property type="entry name" value="MscS_beta-dom_sf"/>
</dbReference>
<accession>A0A923I4H5</accession>
<dbReference type="Gene3D" id="2.30.30.60">
    <property type="match status" value="1"/>
</dbReference>
<dbReference type="GO" id="GO:0055085">
    <property type="term" value="P:transmembrane transport"/>
    <property type="evidence" value="ECO:0007669"/>
    <property type="project" value="InterPro"/>
</dbReference>
<dbReference type="Gene3D" id="3.30.70.100">
    <property type="match status" value="1"/>
</dbReference>
<keyword evidence="3" id="KW-1003">Cell membrane</keyword>
<dbReference type="SUPFAM" id="SSF82689">
    <property type="entry name" value="Mechanosensitive channel protein MscS (YggB), C-terminal domain"/>
    <property type="match status" value="1"/>
</dbReference>
<protein>
    <submittedName>
        <fullName evidence="11">Mechanosensitive ion channel family protein</fullName>
    </submittedName>
</protein>
<evidence type="ECO:0000313" key="12">
    <source>
        <dbReference type="Proteomes" id="UP000659630"/>
    </source>
</evidence>
<organism evidence="11 12">
    <name type="scientific">Anaerofilum hominis</name>
    <dbReference type="NCBI Taxonomy" id="2763016"/>
    <lineage>
        <taxon>Bacteria</taxon>
        <taxon>Bacillati</taxon>
        <taxon>Bacillota</taxon>
        <taxon>Clostridia</taxon>
        <taxon>Eubacteriales</taxon>
        <taxon>Oscillospiraceae</taxon>
        <taxon>Anaerofilum</taxon>
    </lineage>
</organism>
<dbReference type="EMBL" id="JACONZ010000001">
    <property type="protein sequence ID" value="MBC5580186.1"/>
    <property type="molecule type" value="Genomic_DNA"/>
</dbReference>
<comment type="caution">
    <text evidence="11">The sequence shown here is derived from an EMBL/GenBank/DDBJ whole genome shotgun (WGS) entry which is preliminary data.</text>
</comment>
<dbReference type="Gene3D" id="1.10.287.1260">
    <property type="match status" value="1"/>
</dbReference>
<dbReference type="GO" id="GO:0005886">
    <property type="term" value="C:plasma membrane"/>
    <property type="evidence" value="ECO:0007669"/>
    <property type="project" value="UniProtKB-SubCell"/>
</dbReference>
<feature type="transmembrane region" description="Helical" evidence="7">
    <location>
        <begin position="61"/>
        <end position="83"/>
    </location>
</feature>